<dbReference type="EMBL" id="BAAAYV010000005">
    <property type="protein sequence ID" value="GAA3653218.1"/>
    <property type="molecule type" value="Genomic_DNA"/>
</dbReference>
<keyword evidence="7 9" id="KW-1133">Transmembrane helix</keyword>
<dbReference type="Proteomes" id="UP001410795">
    <property type="component" value="Unassembled WGS sequence"/>
</dbReference>
<keyword evidence="5 9" id="KW-0812">Transmembrane</keyword>
<dbReference type="Pfam" id="PF00535">
    <property type="entry name" value="Glycos_transf_2"/>
    <property type="match status" value="1"/>
</dbReference>
<name>A0ABP7BAN9_9MICO</name>
<evidence type="ECO:0000256" key="5">
    <source>
        <dbReference type="ARBA" id="ARBA00022692"/>
    </source>
</evidence>
<gene>
    <name evidence="11" type="ORF">GCM10022202_11370</name>
</gene>
<reference evidence="12" key="1">
    <citation type="journal article" date="2019" name="Int. J. Syst. Evol. Microbiol.">
        <title>The Global Catalogue of Microorganisms (GCM) 10K type strain sequencing project: providing services to taxonomists for standard genome sequencing and annotation.</title>
        <authorList>
            <consortium name="The Broad Institute Genomics Platform"/>
            <consortium name="The Broad Institute Genome Sequencing Center for Infectious Disease"/>
            <person name="Wu L."/>
            <person name="Ma J."/>
        </authorList>
    </citation>
    <scope>NUCLEOTIDE SEQUENCE [LARGE SCALE GENOMIC DNA]</scope>
    <source>
        <strain evidence="12">JCM 16546</strain>
    </source>
</reference>
<accession>A0ABP7BAN9</accession>
<evidence type="ECO:0000256" key="2">
    <source>
        <dbReference type="ARBA" id="ARBA00022475"/>
    </source>
</evidence>
<keyword evidence="2" id="KW-1003">Cell membrane</keyword>
<evidence type="ECO:0000256" key="7">
    <source>
        <dbReference type="ARBA" id="ARBA00022989"/>
    </source>
</evidence>
<evidence type="ECO:0000256" key="8">
    <source>
        <dbReference type="ARBA" id="ARBA00023136"/>
    </source>
</evidence>
<keyword evidence="4" id="KW-0808">Transferase</keyword>
<evidence type="ECO:0000313" key="12">
    <source>
        <dbReference type="Proteomes" id="UP001410795"/>
    </source>
</evidence>
<evidence type="ECO:0000256" key="3">
    <source>
        <dbReference type="ARBA" id="ARBA00022676"/>
    </source>
</evidence>
<protein>
    <submittedName>
        <fullName evidence="11">Glycosyltransferase family 2 protein</fullName>
    </submittedName>
</protein>
<dbReference type="InterPro" id="IPR050256">
    <property type="entry name" value="Glycosyltransferase_2"/>
</dbReference>
<dbReference type="RefSeq" id="WP_221855299.1">
    <property type="nucleotide sequence ID" value="NZ_BAAAYV010000005.1"/>
</dbReference>
<evidence type="ECO:0000256" key="4">
    <source>
        <dbReference type="ARBA" id="ARBA00022679"/>
    </source>
</evidence>
<dbReference type="Gene3D" id="3.90.550.10">
    <property type="entry name" value="Spore Coat Polysaccharide Biosynthesis Protein SpsA, Chain A"/>
    <property type="match status" value="1"/>
</dbReference>
<evidence type="ECO:0000256" key="9">
    <source>
        <dbReference type="SAM" id="Phobius"/>
    </source>
</evidence>
<keyword evidence="8 9" id="KW-0472">Membrane</keyword>
<dbReference type="PANTHER" id="PTHR48090">
    <property type="entry name" value="UNDECAPRENYL-PHOSPHATE 4-DEOXY-4-FORMAMIDO-L-ARABINOSE TRANSFERASE-RELATED"/>
    <property type="match status" value="1"/>
</dbReference>
<feature type="transmembrane region" description="Helical" evidence="9">
    <location>
        <begin position="282"/>
        <end position="308"/>
    </location>
</feature>
<dbReference type="PANTHER" id="PTHR48090:SF3">
    <property type="entry name" value="UNDECAPRENYL-PHOSPHATE 4-DEOXY-4-FORMAMIDO-L-ARABINOSE TRANSFERASE"/>
    <property type="match status" value="1"/>
</dbReference>
<sequence length="348" mass="37025">MSTVETGGGEPYVHRISVVVPVYQGEKTLPGLVEELRPLTAVFATPNGHSARIEEVLLAYDRGPDQSDRVIRQLATANDWIAPVWLSRNFGQHAATLAGMASSGGEWIVTIDEDGQHDPNQIGIMLDTALAERADLVYAAPLNSPPHGFVRNLASKASKQVLETVFGGGHASRFHSYRLVLGEIGRSVAAYAGTGVYLDVALSWVAARTVTAPIMLREEGDRRSGYSFRRLFAHFWSMVLTSGTRGLRLVTGAGAVVFAGGLLFALYLVVARLVGGELIEPGWTSLMVVLLLGCGVVLVALGIIAEYLGVAVNMALGKPTYLIVRDPAQGPLGLSGRGGETRSAPAPR</sequence>
<evidence type="ECO:0000256" key="1">
    <source>
        <dbReference type="ARBA" id="ARBA00006739"/>
    </source>
</evidence>
<proteinExistence type="inferred from homology"/>
<organism evidence="11 12">
    <name type="scientific">Microbacterium marinilacus</name>
    <dbReference type="NCBI Taxonomy" id="415209"/>
    <lineage>
        <taxon>Bacteria</taxon>
        <taxon>Bacillati</taxon>
        <taxon>Actinomycetota</taxon>
        <taxon>Actinomycetes</taxon>
        <taxon>Micrococcales</taxon>
        <taxon>Microbacteriaceae</taxon>
        <taxon>Microbacterium</taxon>
    </lineage>
</organism>
<dbReference type="SUPFAM" id="SSF53448">
    <property type="entry name" value="Nucleotide-diphospho-sugar transferases"/>
    <property type="match status" value="1"/>
</dbReference>
<comment type="caution">
    <text evidence="11">The sequence shown here is derived from an EMBL/GenBank/DDBJ whole genome shotgun (WGS) entry which is preliminary data.</text>
</comment>
<evidence type="ECO:0000313" key="11">
    <source>
        <dbReference type="EMBL" id="GAA3653218.1"/>
    </source>
</evidence>
<dbReference type="InterPro" id="IPR001173">
    <property type="entry name" value="Glyco_trans_2-like"/>
</dbReference>
<evidence type="ECO:0000256" key="6">
    <source>
        <dbReference type="ARBA" id="ARBA00022985"/>
    </source>
</evidence>
<keyword evidence="12" id="KW-1185">Reference proteome</keyword>
<feature type="transmembrane region" description="Helical" evidence="9">
    <location>
        <begin position="247"/>
        <end position="270"/>
    </location>
</feature>
<keyword evidence="6" id="KW-0448">Lipopolysaccharide biosynthesis</keyword>
<keyword evidence="3" id="KW-0328">Glycosyltransferase</keyword>
<comment type="similarity">
    <text evidence="1">Belongs to the glycosyltransferase 2 family.</text>
</comment>
<feature type="domain" description="Glycosyltransferase 2-like" evidence="10">
    <location>
        <begin position="17"/>
        <end position="157"/>
    </location>
</feature>
<dbReference type="InterPro" id="IPR029044">
    <property type="entry name" value="Nucleotide-diphossugar_trans"/>
</dbReference>
<evidence type="ECO:0000259" key="10">
    <source>
        <dbReference type="Pfam" id="PF00535"/>
    </source>
</evidence>